<dbReference type="SUPFAM" id="SSF53756">
    <property type="entry name" value="UDP-Glycosyltransferase/glycogen phosphorylase"/>
    <property type="match status" value="1"/>
</dbReference>
<dbReference type="SMR" id="A0A0H3C5K9"/>
<evidence type="ECO:0000313" key="4">
    <source>
        <dbReference type="Proteomes" id="UP000001364"/>
    </source>
</evidence>
<dbReference type="EC" id="2.4.1.-" evidence="3"/>
<dbReference type="AlphaFoldDB" id="A0A0H3C5K9"/>
<dbReference type="HOGENOM" id="CLU_009583_2_0_5"/>
<feature type="region of interest" description="Disordered" evidence="1">
    <location>
        <begin position="1"/>
        <end position="31"/>
    </location>
</feature>
<dbReference type="EMBL" id="CP001340">
    <property type="protein sequence ID" value="ACL94258.1"/>
    <property type="molecule type" value="Genomic_DNA"/>
</dbReference>
<dbReference type="PANTHER" id="PTHR45947:SF3">
    <property type="entry name" value="SULFOQUINOVOSYL TRANSFERASE SQD2"/>
    <property type="match status" value="1"/>
</dbReference>
<dbReference type="PhylomeDB" id="A0A0H3C5K9"/>
<dbReference type="InterPro" id="IPR050194">
    <property type="entry name" value="Glycosyltransferase_grp1"/>
</dbReference>
<protein>
    <submittedName>
        <fullName evidence="3">Phosphatidylglycerol glycosyltransferase</fullName>
        <ecNumber evidence="3">2.4.1.-</ecNumber>
    </submittedName>
</protein>
<dbReference type="CDD" id="cd03814">
    <property type="entry name" value="GT4-like"/>
    <property type="match status" value="1"/>
</dbReference>
<evidence type="ECO:0000256" key="1">
    <source>
        <dbReference type="SAM" id="MobiDB-lite"/>
    </source>
</evidence>
<organism evidence="3 4">
    <name type="scientific">Caulobacter vibrioides (strain NA1000 / CB15N)</name>
    <name type="common">Caulobacter crescentus</name>
    <dbReference type="NCBI Taxonomy" id="565050"/>
    <lineage>
        <taxon>Bacteria</taxon>
        <taxon>Pseudomonadati</taxon>
        <taxon>Pseudomonadota</taxon>
        <taxon>Alphaproteobacteria</taxon>
        <taxon>Caulobacterales</taxon>
        <taxon>Caulobacteraceae</taxon>
        <taxon>Caulobacter</taxon>
    </lineage>
</organism>
<dbReference type="PANTHER" id="PTHR45947">
    <property type="entry name" value="SULFOQUINOVOSYL TRANSFERASE SQD2"/>
    <property type="match status" value="1"/>
</dbReference>
<dbReference type="Gene3D" id="3.40.50.2000">
    <property type="entry name" value="Glycogen Phosphorylase B"/>
    <property type="match status" value="2"/>
</dbReference>
<dbReference type="KEGG" id="ccs:CCNA_00793"/>
<dbReference type="InterPro" id="IPR028098">
    <property type="entry name" value="Glyco_trans_4-like_N"/>
</dbReference>
<dbReference type="GO" id="GO:0016757">
    <property type="term" value="F:glycosyltransferase activity"/>
    <property type="evidence" value="ECO:0007669"/>
    <property type="project" value="UniProtKB-KW"/>
</dbReference>
<name>A0A0H3C5K9_CAUVN</name>
<dbReference type="OrthoDB" id="5490290at2"/>
<keyword evidence="4" id="KW-1185">Reference proteome</keyword>
<accession>A0A0H3C5K9</accession>
<keyword evidence="3" id="KW-0328">Glycosyltransferase</keyword>
<evidence type="ECO:0000259" key="2">
    <source>
        <dbReference type="Pfam" id="PF13439"/>
    </source>
</evidence>
<reference evidence="3 4" key="1">
    <citation type="journal article" date="2010" name="J. Bacteriol.">
        <title>The genetic basis of laboratory adaptation in Caulobacter crescentus.</title>
        <authorList>
            <person name="Marks M.E."/>
            <person name="Castro-Rojas C.M."/>
            <person name="Teiling C."/>
            <person name="Du L."/>
            <person name="Kapatral V."/>
            <person name="Walunas T.L."/>
            <person name="Crosson S."/>
        </authorList>
    </citation>
    <scope>NUCLEOTIDE SEQUENCE [LARGE SCALE GENOMIC DNA]</scope>
    <source>
        <strain evidence="4">NA1000 / CB15N</strain>
    </source>
</reference>
<dbReference type="Pfam" id="PF13692">
    <property type="entry name" value="Glyco_trans_1_4"/>
    <property type="match status" value="1"/>
</dbReference>
<feature type="domain" description="Glycosyltransferase subfamily 4-like N-terminal" evidence="2">
    <location>
        <begin position="59"/>
        <end position="225"/>
    </location>
</feature>
<sequence length="455" mass="49108">MPALSHGLSRFRGEAKPPGPSPRRSRESMAMDSKASMFTHGARPARIALFSGNYNYTLDGANKSLNRLVDHVQRTTGAQVRIYSPTSPTPAFAPVGELVSVPSVTIPFRRDYRLALGLPAAVRRDVEAFAPDLIHLSAPDLLGAAALKLGRRLKTPVVASLHTLFDSYLDYYGLGGLRALARRRLWQFYGACDFVMTPTPAIGEELRAQNLGVQVRTWARGVDADLFNPARRSADWRAAQGFDPDRPVIVFLGRLVMEKGLAAFADTIDRLAASGPSPQVLIIGDGPARAWFQERLPMATFAGFLTGEALATALASADIFLNPSTTETFGNVNLEAMASGLAIVCADAPNTRALLRDGRDAILCAPSDPASYAQALLSLCQDQNRLRRMGAKALDRSAAYRWTEILDEVVDIYAEALDARASAPSRAEVSPHELRARTGRRAGLIDAQAAALSTP</sequence>
<dbReference type="PATRIC" id="fig|565050.3.peg.783"/>
<dbReference type="Pfam" id="PF13439">
    <property type="entry name" value="Glyco_transf_4"/>
    <property type="match status" value="1"/>
</dbReference>
<keyword evidence="3" id="KW-0808">Transferase</keyword>
<dbReference type="RefSeq" id="WP_010918642.1">
    <property type="nucleotide sequence ID" value="NC_011916.1"/>
</dbReference>
<proteinExistence type="predicted"/>
<evidence type="ECO:0000313" key="3">
    <source>
        <dbReference type="EMBL" id="ACL94258.1"/>
    </source>
</evidence>
<gene>
    <name evidence="3" type="ordered locus">CCNA_00793</name>
</gene>
<dbReference type="Proteomes" id="UP000001364">
    <property type="component" value="Chromosome"/>
</dbReference>